<dbReference type="PANTHER" id="PTHR12050">
    <property type="entry name" value="LEPTIN RECEPTOR-RELATED"/>
    <property type="match status" value="1"/>
</dbReference>
<keyword evidence="7" id="KW-0732">Signal</keyword>
<feature type="signal peptide" evidence="7">
    <location>
        <begin position="1"/>
        <end position="22"/>
    </location>
</feature>
<evidence type="ECO:0000256" key="4">
    <source>
        <dbReference type="ARBA" id="ARBA00022989"/>
    </source>
</evidence>
<dbReference type="AlphaFoldDB" id="A0AB34IDF6"/>
<evidence type="ECO:0000256" key="6">
    <source>
        <dbReference type="SAM" id="Phobius"/>
    </source>
</evidence>
<sequence length="127" mass="13731">MLCQTLVLALLFSLSILMHILSCSLYENWLPLTMGIAYLVAPAPLCCYFRNRGDGLFDSGSKALMHWGEFLCAAITSVVVGVPFVMWHTRVIELGAALLGLSGFILATTALMLGIFFAKVGDGAEWG</sequence>
<keyword evidence="3 6" id="KW-0812">Transmembrane</keyword>
<dbReference type="InterPro" id="IPR007262">
    <property type="entry name" value="Vps55/LEPROT"/>
</dbReference>
<evidence type="ECO:0000256" key="5">
    <source>
        <dbReference type="ARBA" id="ARBA00023136"/>
    </source>
</evidence>
<accession>A0AB34IDF6</accession>
<dbReference type="GO" id="GO:0005768">
    <property type="term" value="C:endosome"/>
    <property type="evidence" value="ECO:0007669"/>
    <property type="project" value="TreeGrafter"/>
</dbReference>
<evidence type="ECO:0008006" key="10">
    <source>
        <dbReference type="Google" id="ProtNLM"/>
    </source>
</evidence>
<keyword evidence="4 6" id="KW-1133">Transmembrane helix</keyword>
<protein>
    <recommendedName>
        <fullName evidence="10">Vacuolar protein sorting 55</fullName>
    </recommendedName>
</protein>
<reference evidence="8 9" key="1">
    <citation type="journal article" date="2024" name="Science">
        <title>Giant polyketide synthase enzymes in the biosynthesis of giant marine polyether toxins.</title>
        <authorList>
            <person name="Fallon T.R."/>
            <person name="Shende V.V."/>
            <person name="Wierzbicki I.H."/>
            <person name="Pendleton A.L."/>
            <person name="Watervoot N.F."/>
            <person name="Auber R.P."/>
            <person name="Gonzalez D.J."/>
            <person name="Wisecaver J.H."/>
            <person name="Moore B.S."/>
        </authorList>
    </citation>
    <scope>NUCLEOTIDE SEQUENCE [LARGE SCALE GENOMIC DNA]</scope>
    <source>
        <strain evidence="8 9">12B1</strain>
    </source>
</reference>
<name>A0AB34IDF6_PRYPA</name>
<dbReference type="GO" id="GO:0032511">
    <property type="term" value="P:late endosome to vacuole transport via multivesicular body sorting pathway"/>
    <property type="evidence" value="ECO:0007669"/>
    <property type="project" value="TreeGrafter"/>
</dbReference>
<dbReference type="Pfam" id="PF04133">
    <property type="entry name" value="Vps55"/>
    <property type="match status" value="1"/>
</dbReference>
<dbReference type="PANTHER" id="PTHR12050:SF0">
    <property type="entry name" value="RH04491P"/>
    <property type="match status" value="1"/>
</dbReference>
<feature type="transmembrane region" description="Helical" evidence="6">
    <location>
        <begin position="70"/>
        <end position="88"/>
    </location>
</feature>
<gene>
    <name evidence="8" type="ORF">AB1Y20_014639</name>
</gene>
<feature type="chain" id="PRO_5044220092" description="Vacuolar protein sorting 55" evidence="7">
    <location>
        <begin position="23"/>
        <end position="127"/>
    </location>
</feature>
<evidence type="ECO:0000313" key="9">
    <source>
        <dbReference type="Proteomes" id="UP001515480"/>
    </source>
</evidence>
<evidence type="ECO:0000256" key="1">
    <source>
        <dbReference type="ARBA" id="ARBA00004141"/>
    </source>
</evidence>
<comment type="similarity">
    <text evidence="2">Belongs to the OB-RGRP/VPS55 family.</text>
</comment>
<proteinExistence type="inferred from homology"/>
<dbReference type="GO" id="GO:0016020">
    <property type="term" value="C:membrane"/>
    <property type="evidence" value="ECO:0007669"/>
    <property type="project" value="UniProtKB-SubCell"/>
</dbReference>
<comment type="caution">
    <text evidence="8">The sequence shown here is derived from an EMBL/GenBank/DDBJ whole genome shotgun (WGS) entry which is preliminary data.</text>
</comment>
<dbReference type="Proteomes" id="UP001515480">
    <property type="component" value="Unassembled WGS sequence"/>
</dbReference>
<comment type="subcellular location">
    <subcellularLocation>
        <location evidence="1">Membrane</location>
        <topology evidence="1">Multi-pass membrane protein</topology>
    </subcellularLocation>
</comment>
<evidence type="ECO:0000256" key="3">
    <source>
        <dbReference type="ARBA" id="ARBA00022692"/>
    </source>
</evidence>
<organism evidence="8 9">
    <name type="scientific">Prymnesium parvum</name>
    <name type="common">Toxic golden alga</name>
    <dbReference type="NCBI Taxonomy" id="97485"/>
    <lineage>
        <taxon>Eukaryota</taxon>
        <taxon>Haptista</taxon>
        <taxon>Haptophyta</taxon>
        <taxon>Prymnesiophyceae</taxon>
        <taxon>Prymnesiales</taxon>
        <taxon>Prymnesiaceae</taxon>
        <taxon>Prymnesium</taxon>
    </lineage>
</organism>
<evidence type="ECO:0000313" key="8">
    <source>
        <dbReference type="EMBL" id="KAL1496003.1"/>
    </source>
</evidence>
<dbReference type="EMBL" id="JBGBPQ010000030">
    <property type="protein sequence ID" value="KAL1496003.1"/>
    <property type="molecule type" value="Genomic_DNA"/>
</dbReference>
<evidence type="ECO:0000256" key="7">
    <source>
        <dbReference type="SAM" id="SignalP"/>
    </source>
</evidence>
<keyword evidence="5 6" id="KW-0472">Membrane</keyword>
<evidence type="ECO:0000256" key="2">
    <source>
        <dbReference type="ARBA" id="ARBA00005645"/>
    </source>
</evidence>
<feature type="transmembrane region" description="Helical" evidence="6">
    <location>
        <begin position="94"/>
        <end position="118"/>
    </location>
</feature>
<keyword evidence="9" id="KW-1185">Reference proteome</keyword>